<dbReference type="InterPro" id="IPR002104">
    <property type="entry name" value="Integrase_catalytic"/>
</dbReference>
<name>A0A7I7TB75_9MYCO</name>
<dbReference type="SUPFAM" id="SSF56349">
    <property type="entry name" value="DNA breaking-rejoining enzymes"/>
    <property type="match status" value="1"/>
</dbReference>
<dbReference type="InterPro" id="IPR011010">
    <property type="entry name" value="DNA_brk_join_enz"/>
</dbReference>
<dbReference type="InterPro" id="IPR013762">
    <property type="entry name" value="Integrase-like_cat_sf"/>
</dbReference>
<evidence type="ECO:0000313" key="3">
    <source>
        <dbReference type="EMBL" id="BBY65699.1"/>
    </source>
</evidence>
<dbReference type="Pfam" id="PF00589">
    <property type="entry name" value="Phage_integrase"/>
    <property type="match status" value="1"/>
</dbReference>
<dbReference type="GO" id="GO:0003677">
    <property type="term" value="F:DNA binding"/>
    <property type="evidence" value="ECO:0007669"/>
    <property type="project" value="InterPro"/>
</dbReference>
<feature type="domain" description="Tyr recombinase" evidence="2">
    <location>
        <begin position="1"/>
        <end position="69"/>
    </location>
</feature>
<protein>
    <recommendedName>
        <fullName evidence="2">Tyr recombinase domain-containing protein</fullName>
    </recommendedName>
</protein>
<dbReference type="PROSITE" id="PS51898">
    <property type="entry name" value="TYR_RECOMBINASE"/>
    <property type="match status" value="1"/>
</dbReference>
<keyword evidence="4" id="KW-1185">Reference proteome</keyword>
<evidence type="ECO:0000313" key="4">
    <source>
        <dbReference type="Proteomes" id="UP000467148"/>
    </source>
</evidence>
<sequence length="76" mass="8253">MWNRSRARADELEKTPTPHDLRHTCASWMIQAGVPLPVVQAHLGHESITTTVDRYGHVDRTSHEAAAAAIAAALAS</sequence>
<dbReference type="GO" id="GO:0006310">
    <property type="term" value="P:DNA recombination"/>
    <property type="evidence" value="ECO:0007669"/>
    <property type="project" value="UniProtKB-KW"/>
</dbReference>
<gene>
    <name evidence="3" type="ORF">MHEL_39420</name>
</gene>
<evidence type="ECO:0000259" key="2">
    <source>
        <dbReference type="PROSITE" id="PS51898"/>
    </source>
</evidence>
<dbReference type="AlphaFoldDB" id="A0A7I7TB75"/>
<dbReference type="Proteomes" id="UP000467148">
    <property type="component" value="Chromosome"/>
</dbReference>
<dbReference type="Gene3D" id="1.10.443.10">
    <property type="entry name" value="Intergrase catalytic core"/>
    <property type="match status" value="1"/>
</dbReference>
<dbReference type="EMBL" id="AP022596">
    <property type="protein sequence ID" value="BBY65699.1"/>
    <property type="molecule type" value="Genomic_DNA"/>
</dbReference>
<dbReference type="KEGG" id="mhev:MHEL_39420"/>
<keyword evidence="1" id="KW-0233">DNA recombination</keyword>
<reference evidence="3 4" key="1">
    <citation type="journal article" date="2019" name="Emerg. Microbes Infect.">
        <title>Comprehensive subspecies identification of 175 nontuberculous mycobacteria species based on 7547 genomic profiles.</title>
        <authorList>
            <person name="Matsumoto Y."/>
            <person name="Kinjo T."/>
            <person name="Motooka D."/>
            <person name="Nabeya D."/>
            <person name="Jung N."/>
            <person name="Uechi K."/>
            <person name="Horii T."/>
            <person name="Iida T."/>
            <person name="Fujita J."/>
            <person name="Nakamura S."/>
        </authorList>
    </citation>
    <scope>NUCLEOTIDE SEQUENCE [LARGE SCALE GENOMIC DNA]</scope>
    <source>
        <strain evidence="3 4">JCM 30396</strain>
    </source>
</reference>
<proteinExistence type="predicted"/>
<accession>A0A7I7TB75</accession>
<evidence type="ECO:0000256" key="1">
    <source>
        <dbReference type="ARBA" id="ARBA00023172"/>
    </source>
</evidence>
<dbReference type="GO" id="GO:0015074">
    <property type="term" value="P:DNA integration"/>
    <property type="evidence" value="ECO:0007669"/>
    <property type="project" value="InterPro"/>
</dbReference>
<organism evidence="3 4">
    <name type="scientific">Mycolicibacterium helvum</name>
    <dbReference type="NCBI Taxonomy" id="1534349"/>
    <lineage>
        <taxon>Bacteria</taxon>
        <taxon>Bacillati</taxon>
        <taxon>Actinomycetota</taxon>
        <taxon>Actinomycetes</taxon>
        <taxon>Mycobacteriales</taxon>
        <taxon>Mycobacteriaceae</taxon>
        <taxon>Mycolicibacterium</taxon>
    </lineage>
</organism>